<feature type="transmembrane region" description="Helical" evidence="1">
    <location>
        <begin position="95"/>
        <end position="111"/>
    </location>
</feature>
<feature type="transmembrane region" description="Helical" evidence="1">
    <location>
        <begin position="65"/>
        <end position="83"/>
    </location>
</feature>
<evidence type="ECO:0000256" key="1">
    <source>
        <dbReference type="SAM" id="Phobius"/>
    </source>
</evidence>
<keyword evidence="1" id="KW-0812">Transmembrane</keyword>
<dbReference type="EMBL" id="JAGSOG010000059">
    <property type="protein sequence ID" value="MBR7834473.1"/>
    <property type="molecule type" value="Genomic_DNA"/>
</dbReference>
<protein>
    <recommendedName>
        <fullName evidence="4">DUF5134 domain-containing protein</fullName>
    </recommendedName>
</protein>
<gene>
    <name evidence="2" type="ORF">KDL01_14455</name>
</gene>
<keyword evidence="1" id="KW-0472">Membrane</keyword>
<keyword evidence="1" id="KW-1133">Transmembrane helix</keyword>
<organism evidence="2 3">
    <name type="scientific">Actinospica durhamensis</name>
    <dbReference type="NCBI Taxonomy" id="1508375"/>
    <lineage>
        <taxon>Bacteria</taxon>
        <taxon>Bacillati</taxon>
        <taxon>Actinomycetota</taxon>
        <taxon>Actinomycetes</taxon>
        <taxon>Catenulisporales</taxon>
        <taxon>Actinospicaceae</taxon>
        <taxon>Actinospica</taxon>
    </lineage>
</organism>
<evidence type="ECO:0008006" key="4">
    <source>
        <dbReference type="Google" id="ProtNLM"/>
    </source>
</evidence>
<feature type="transmembrane region" description="Helical" evidence="1">
    <location>
        <begin position="40"/>
        <end position="59"/>
    </location>
</feature>
<feature type="transmembrane region" description="Helical" evidence="1">
    <location>
        <begin position="191"/>
        <end position="209"/>
    </location>
</feature>
<evidence type="ECO:0000313" key="3">
    <source>
        <dbReference type="Proteomes" id="UP000675781"/>
    </source>
</evidence>
<keyword evidence="3" id="KW-1185">Reference proteome</keyword>
<evidence type="ECO:0000313" key="2">
    <source>
        <dbReference type="EMBL" id="MBR7834473.1"/>
    </source>
</evidence>
<feature type="transmembrane region" description="Helical" evidence="1">
    <location>
        <begin position="142"/>
        <end position="161"/>
    </location>
</feature>
<name>A0A941EP10_9ACTN</name>
<dbReference type="AlphaFoldDB" id="A0A941EP10"/>
<feature type="transmembrane region" description="Helical" evidence="1">
    <location>
        <begin position="6"/>
        <end position="28"/>
    </location>
</feature>
<dbReference type="Proteomes" id="UP000675781">
    <property type="component" value="Unassembled WGS sequence"/>
</dbReference>
<proteinExistence type="predicted"/>
<dbReference type="RefSeq" id="WP_212528992.1">
    <property type="nucleotide sequence ID" value="NZ_JAGSOG010000059.1"/>
</dbReference>
<accession>A0A941EP10</accession>
<sequence>MNAPNWLSTLLSIAMIAVACYALARMLIAQGWRRGVDYETDALLLLAGLATAGLISNWARTLPRPGWTVVFVAGGVYLAVRAARVWTDTRARRPLLGGLGCCAVLVYAFTADVAPSAIHGSTAGAYTMAGMPGMIVDQTERFPALGLALVVALAFASVVAVNRAGSMPQIEQGPAIGGPRDGAPVPLSPRSVLLCHVALLLVLAFAILGKIV</sequence>
<reference evidence="2" key="1">
    <citation type="submission" date="2021-04" db="EMBL/GenBank/DDBJ databases">
        <title>Genome based classification of Actinospica acidithermotolerans sp. nov., an actinobacterium isolated from an Indonesian hot spring.</title>
        <authorList>
            <person name="Kusuma A.B."/>
            <person name="Putra K.E."/>
            <person name="Nafisah S."/>
            <person name="Loh J."/>
            <person name="Nouioui I."/>
            <person name="Goodfellow M."/>
        </authorList>
    </citation>
    <scope>NUCLEOTIDE SEQUENCE</scope>
    <source>
        <strain evidence="2">CSCA 57</strain>
    </source>
</reference>
<comment type="caution">
    <text evidence="2">The sequence shown here is derived from an EMBL/GenBank/DDBJ whole genome shotgun (WGS) entry which is preliminary data.</text>
</comment>